<dbReference type="InterPro" id="IPR036034">
    <property type="entry name" value="PDZ_sf"/>
</dbReference>
<evidence type="ECO:0000256" key="12">
    <source>
        <dbReference type="ARBA" id="ARBA00023012"/>
    </source>
</evidence>
<accession>A0A4Z1CN66</accession>
<dbReference type="GO" id="GO:0016020">
    <property type="term" value="C:membrane"/>
    <property type="evidence" value="ECO:0007669"/>
    <property type="project" value="InterPro"/>
</dbReference>
<feature type="transmembrane region" description="Helical" evidence="17">
    <location>
        <begin position="156"/>
        <end position="173"/>
    </location>
</feature>
<dbReference type="Pfam" id="PF02518">
    <property type="entry name" value="HATPase_c"/>
    <property type="match status" value="1"/>
</dbReference>
<keyword evidence="10" id="KW-0418">Kinase</keyword>
<evidence type="ECO:0000259" key="18">
    <source>
        <dbReference type="PROSITE" id="PS50109"/>
    </source>
</evidence>
<dbReference type="EC" id="2.7.13.3" evidence="4"/>
<dbReference type="GO" id="GO:0000155">
    <property type="term" value="F:phosphorelay sensor kinase activity"/>
    <property type="evidence" value="ECO:0007669"/>
    <property type="project" value="InterPro"/>
</dbReference>
<feature type="transmembrane region" description="Helical" evidence="17">
    <location>
        <begin position="129"/>
        <end position="149"/>
    </location>
</feature>
<dbReference type="SUPFAM" id="SSF50156">
    <property type="entry name" value="PDZ domain-like"/>
    <property type="match status" value="1"/>
</dbReference>
<dbReference type="GO" id="GO:0046983">
    <property type="term" value="F:protein dimerization activity"/>
    <property type="evidence" value="ECO:0007669"/>
    <property type="project" value="InterPro"/>
</dbReference>
<dbReference type="Gene3D" id="2.30.42.10">
    <property type="match status" value="1"/>
</dbReference>
<feature type="transmembrane region" description="Helical" evidence="17">
    <location>
        <begin position="320"/>
        <end position="340"/>
    </location>
</feature>
<dbReference type="GO" id="GO:0005737">
    <property type="term" value="C:cytoplasm"/>
    <property type="evidence" value="ECO:0007669"/>
    <property type="project" value="UniProtKB-SubCell"/>
</dbReference>
<keyword evidence="13" id="KW-0411">Iron-sulfur</keyword>
<feature type="transmembrane region" description="Helical" evidence="17">
    <location>
        <begin position="379"/>
        <end position="401"/>
    </location>
</feature>
<dbReference type="EMBL" id="SRRO01000001">
    <property type="protein sequence ID" value="TGN66407.1"/>
    <property type="molecule type" value="Genomic_DNA"/>
</dbReference>
<evidence type="ECO:0000256" key="7">
    <source>
        <dbReference type="ARBA" id="ARBA00022490"/>
    </source>
</evidence>
<proteinExistence type="predicted"/>
<evidence type="ECO:0000256" key="1">
    <source>
        <dbReference type="ARBA" id="ARBA00000085"/>
    </source>
</evidence>
<evidence type="ECO:0000256" key="11">
    <source>
        <dbReference type="ARBA" id="ARBA00023004"/>
    </source>
</evidence>
<dbReference type="SUPFAM" id="SSF55874">
    <property type="entry name" value="ATPase domain of HSP90 chaperone/DNA topoisomerase II/histidine kinase"/>
    <property type="match status" value="1"/>
</dbReference>
<keyword evidence="7" id="KW-0963">Cytoplasm</keyword>
<name>A0A4Z1CN66_9ACTN</name>
<comment type="function">
    <text evidence="14">Member of the two-component regulatory system NreB/NreC involved in the control of dissimilatory nitrate/nitrite reduction in response to oxygen. NreB functions as a direct oxygen sensor histidine kinase which is autophosphorylated, in the absence of oxygen, probably at the conserved histidine residue, and transfers its phosphate group probably to a conserved aspartate residue of NreC. NreB/NreC activates the expression of the nitrate (narGHJI) and nitrite (nir) reductase operons, as well as the putative nitrate transporter gene narT.</text>
</comment>
<sequence length="750" mass="77579">MSRGGRLLVLAAAWAVPVCWTLLALLATPSDGTSLSSRLVPSGTVHWGESVRVAATYGDTPLRPGDEVQAVDGRSISDWVDSGGAAALEAGDVVRYEVRRAGAGLDLIQQVDVTVGAYPVLGAVRAAPVVPLLAVLVLSVGSLVFWSASGAAAARAYLTACALLPAAATSTPWGPDVLDLGRGAWQQAVGETVAALGLVALVLAVSLTTRPSGRERWVTAALAAVPLLAYAASLGPRLDAAGSPAARLQVLSSVAAPTLWATIPVLLVAATLAHLRASRREDVLATRLALLGTGAGVGAWLVLGPSPALLTDRALVRGDLLVLLAGGLVLACVAAASARYRLEEIEPRVRRGLVQALVLVVVGAAFAVVVRAVELAADVAVESMLAGGLLALLLLPVGVAVQRTVRRWVYGDRDFPERVVSELRRLDALTAPEEALREALELLARRLHLSFAAVDVFATSTSGPVAATVGHPAGAPATVDLIAGGSTLGRLRVEVDAGHDPFGPGDRRLLEDVGAQVGALVQAVTANRELQLSRRRLVAAREEERRRLRRDLHDGLGPSLATFAMGLESATDLIRDDPDRAADLVARLAERAREDIGEVRRLVEGLRPPALDQLGLVSALRHLAADHAGGSGGSGPVGVPWSVEAEDGLEPLPAAVEVAAYRIVLEAVTNARRHSGASRCTVRLGRAGDDLEIEVSDTGTGLAADRSPGVGLSSMRERAEELGGSFEAVDRPGGGTVVRARLPVTGPSSG</sequence>
<dbReference type="GO" id="GO:0046872">
    <property type="term" value="F:metal ion binding"/>
    <property type="evidence" value="ECO:0007669"/>
    <property type="project" value="UniProtKB-KW"/>
</dbReference>
<dbReference type="InterPro" id="IPR004358">
    <property type="entry name" value="Sig_transdc_His_kin-like_C"/>
</dbReference>
<dbReference type="OrthoDB" id="227596at2"/>
<dbReference type="PROSITE" id="PS50109">
    <property type="entry name" value="HIS_KIN"/>
    <property type="match status" value="1"/>
</dbReference>
<feature type="transmembrane region" description="Helical" evidence="17">
    <location>
        <begin position="352"/>
        <end position="373"/>
    </location>
</feature>
<keyword evidence="17" id="KW-1133">Transmembrane helix</keyword>
<evidence type="ECO:0000256" key="16">
    <source>
        <dbReference type="SAM" id="MobiDB-lite"/>
    </source>
</evidence>
<evidence type="ECO:0000256" key="2">
    <source>
        <dbReference type="ARBA" id="ARBA00001966"/>
    </source>
</evidence>
<dbReference type="SMART" id="SM00387">
    <property type="entry name" value="HATPase_c"/>
    <property type="match status" value="1"/>
</dbReference>
<dbReference type="Pfam" id="PF07730">
    <property type="entry name" value="HisKA_3"/>
    <property type="match status" value="1"/>
</dbReference>
<dbReference type="GO" id="GO:0051539">
    <property type="term" value="F:4 iron, 4 sulfur cluster binding"/>
    <property type="evidence" value="ECO:0007669"/>
    <property type="project" value="UniProtKB-KW"/>
</dbReference>
<keyword evidence="17" id="KW-0812">Transmembrane</keyword>
<dbReference type="CDD" id="cd16917">
    <property type="entry name" value="HATPase_UhpB-NarQ-NarX-like"/>
    <property type="match status" value="1"/>
</dbReference>
<gene>
    <name evidence="19" type="ORF">EXE59_22450</name>
</gene>
<evidence type="ECO:0000256" key="9">
    <source>
        <dbReference type="ARBA" id="ARBA00022723"/>
    </source>
</evidence>
<dbReference type="PRINTS" id="PR00344">
    <property type="entry name" value="BCTRLSENSOR"/>
</dbReference>
<comment type="caution">
    <text evidence="19">The sequence shown here is derived from an EMBL/GenBank/DDBJ whole genome shotgun (WGS) entry which is preliminary data.</text>
</comment>
<evidence type="ECO:0000256" key="14">
    <source>
        <dbReference type="ARBA" id="ARBA00024827"/>
    </source>
</evidence>
<feature type="transmembrane region" description="Helical" evidence="17">
    <location>
        <begin position="287"/>
        <end position="308"/>
    </location>
</feature>
<reference evidence="19 20" key="1">
    <citation type="submission" date="2019-04" db="EMBL/GenBank/DDBJ databases">
        <title>Three New Species of Nocardioides, Nocardioides euryhalodurans sp. nov., Nocardioides seonyuensis sp. nov. and Nocardioides eburneoflavus sp. nov. Isolated from Soil.</title>
        <authorList>
            <person name="Roh S.G."/>
            <person name="Lee C."/>
            <person name="Kim M.-K."/>
            <person name="Kim S.B."/>
        </authorList>
    </citation>
    <scope>NUCLEOTIDE SEQUENCE [LARGE SCALE GENOMIC DNA]</scope>
    <source>
        <strain evidence="19 20">MMS17-SY213</strain>
    </source>
</reference>
<dbReference type="Proteomes" id="UP000297496">
    <property type="component" value="Unassembled WGS sequence"/>
</dbReference>
<dbReference type="InterPro" id="IPR036890">
    <property type="entry name" value="HATPase_C_sf"/>
</dbReference>
<keyword evidence="9" id="KW-0479">Metal-binding</keyword>
<dbReference type="InterPro" id="IPR005467">
    <property type="entry name" value="His_kinase_dom"/>
</dbReference>
<keyword evidence="17" id="KW-0472">Membrane</keyword>
<feature type="transmembrane region" description="Helical" evidence="17">
    <location>
        <begin position="185"/>
        <end position="205"/>
    </location>
</feature>
<keyword evidence="11" id="KW-0408">Iron</keyword>
<evidence type="ECO:0000256" key="13">
    <source>
        <dbReference type="ARBA" id="ARBA00023014"/>
    </source>
</evidence>
<comment type="cofactor">
    <cofactor evidence="2">
        <name>[4Fe-4S] cluster</name>
        <dbReference type="ChEBI" id="CHEBI:49883"/>
    </cofactor>
</comment>
<comment type="subcellular location">
    <subcellularLocation>
        <location evidence="3">Cytoplasm</location>
    </subcellularLocation>
</comment>
<keyword evidence="6" id="KW-0004">4Fe-4S</keyword>
<keyword evidence="12" id="KW-0902">Two-component regulatory system</keyword>
<comment type="catalytic activity">
    <reaction evidence="1">
        <text>ATP + protein L-histidine = ADP + protein N-phospho-L-histidine.</text>
        <dbReference type="EC" id="2.7.13.3"/>
    </reaction>
</comment>
<dbReference type="AlphaFoldDB" id="A0A4Z1CN66"/>
<evidence type="ECO:0000256" key="10">
    <source>
        <dbReference type="ARBA" id="ARBA00022777"/>
    </source>
</evidence>
<dbReference type="InterPro" id="IPR011712">
    <property type="entry name" value="Sig_transdc_His_kin_sub3_dim/P"/>
</dbReference>
<dbReference type="Gene3D" id="1.20.5.1930">
    <property type="match status" value="1"/>
</dbReference>
<keyword evidence="20" id="KW-1185">Reference proteome</keyword>
<evidence type="ECO:0000256" key="3">
    <source>
        <dbReference type="ARBA" id="ARBA00004496"/>
    </source>
</evidence>
<feature type="transmembrane region" description="Helical" evidence="17">
    <location>
        <begin position="217"/>
        <end position="234"/>
    </location>
</feature>
<evidence type="ECO:0000256" key="4">
    <source>
        <dbReference type="ARBA" id="ARBA00012438"/>
    </source>
</evidence>
<evidence type="ECO:0000256" key="5">
    <source>
        <dbReference type="ARBA" id="ARBA00017322"/>
    </source>
</evidence>
<evidence type="ECO:0000256" key="15">
    <source>
        <dbReference type="ARBA" id="ARBA00030800"/>
    </source>
</evidence>
<evidence type="ECO:0000256" key="17">
    <source>
        <dbReference type="SAM" id="Phobius"/>
    </source>
</evidence>
<feature type="domain" description="Histidine kinase" evidence="18">
    <location>
        <begin position="662"/>
        <end position="746"/>
    </location>
</feature>
<feature type="transmembrane region" description="Helical" evidence="17">
    <location>
        <begin position="254"/>
        <end position="275"/>
    </location>
</feature>
<protein>
    <recommendedName>
        <fullName evidence="5">Oxygen sensor histidine kinase NreB</fullName>
        <ecNumber evidence="4">2.7.13.3</ecNumber>
    </recommendedName>
    <alternativeName>
        <fullName evidence="15">Nitrogen regulation protein B</fullName>
    </alternativeName>
</protein>
<feature type="region of interest" description="Disordered" evidence="16">
    <location>
        <begin position="726"/>
        <end position="750"/>
    </location>
</feature>
<evidence type="ECO:0000313" key="19">
    <source>
        <dbReference type="EMBL" id="TGN66407.1"/>
    </source>
</evidence>
<evidence type="ECO:0000256" key="6">
    <source>
        <dbReference type="ARBA" id="ARBA00022485"/>
    </source>
</evidence>
<dbReference type="RefSeq" id="WP_135840879.1">
    <property type="nucleotide sequence ID" value="NZ_SRRO01000001.1"/>
</dbReference>
<evidence type="ECO:0000256" key="8">
    <source>
        <dbReference type="ARBA" id="ARBA00022679"/>
    </source>
</evidence>
<organism evidence="19 20">
    <name type="scientific">Nocardioides eburneiflavus</name>
    <dbReference type="NCBI Taxonomy" id="2518372"/>
    <lineage>
        <taxon>Bacteria</taxon>
        <taxon>Bacillati</taxon>
        <taxon>Actinomycetota</taxon>
        <taxon>Actinomycetes</taxon>
        <taxon>Propionibacteriales</taxon>
        <taxon>Nocardioidaceae</taxon>
        <taxon>Nocardioides</taxon>
    </lineage>
</organism>
<dbReference type="Gene3D" id="3.30.565.10">
    <property type="entry name" value="Histidine kinase-like ATPase, C-terminal domain"/>
    <property type="match status" value="1"/>
</dbReference>
<dbReference type="InterPro" id="IPR050482">
    <property type="entry name" value="Sensor_HK_TwoCompSys"/>
</dbReference>
<evidence type="ECO:0000313" key="20">
    <source>
        <dbReference type="Proteomes" id="UP000297496"/>
    </source>
</evidence>
<dbReference type="PANTHER" id="PTHR24421">
    <property type="entry name" value="NITRATE/NITRITE SENSOR PROTEIN NARX-RELATED"/>
    <property type="match status" value="1"/>
</dbReference>
<dbReference type="InterPro" id="IPR003594">
    <property type="entry name" value="HATPase_dom"/>
</dbReference>
<keyword evidence="8" id="KW-0808">Transferase</keyword>